<name>A0A0G4HXQ2_9ALVE</name>
<dbReference type="Gene3D" id="2.60.120.620">
    <property type="entry name" value="q2cbj1_9rhob like domain"/>
    <property type="match status" value="1"/>
</dbReference>
<evidence type="ECO:0000256" key="1">
    <source>
        <dbReference type="RuleBase" id="RU003682"/>
    </source>
</evidence>
<dbReference type="EMBL" id="CDMZ01004289">
    <property type="protein sequence ID" value="CEM49286.1"/>
    <property type="molecule type" value="Genomic_DNA"/>
</dbReference>
<dbReference type="VEuPathDB" id="CryptoDB:Cvel_9315"/>
<protein>
    <recommendedName>
        <fullName evidence="2">Fe2OG dioxygenase domain-containing protein</fullName>
    </recommendedName>
</protein>
<keyword evidence="1" id="KW-0408">Iron</keyword>
<dbReference type="PANTHER" id="PTHR33099:SF13">
    <property type="entry name" value="F-BOX DOMAIN-CONTAINING PROTEIN-RELATED"/>
    <property type="match status" value="1"/>
</dbReference>
<dbReference type="Pfam" id="PF13640">
    <property type="entry name" value="2OG-FeII_Oxy_3"/>
    <property type="match status" value="1"/>
</dbReference>
<feature type="domain" description="Fe2OG dioxygenase" evidence="2">
    <location>
        <begin position="57"/>
        <end position="177"/>
    </location>
</feature>
<proteinExistence type="inferred from homology"/>
<dbReference type="GO" id="GO:0046872">
    <property type="term" value="F:metal ion binding"/>
    <property type="evidence" value="ECO:0007669"/>
    <property type="project" value="UniProtKB-KW"/>
</dbReference>
<dbReference type="InterPro" id="IPR005123">
    <property type="entry name" value="Oxoglu/Fe-dep_dioxygenase_dom"/>
</dbReference>
<dbReference type="PROSITE" id="PS51471">
    <property type="entry name" value="FE2OG_OXY"/>
    <property type="match status" value="1"/>
</dbReference>
<dbReference type="AlphaFoldDB" id="A0A0G4HXQ2"/>
<dbReference type="PhylomeDB" id="A0A0G4HXQ2"/>
<dbReference type="PANTHER" id="PTHR33099">
    <property type="entry name" value="FE2OG DIOXYGENASE DOMAIN-CONTAINING PROTEIN"/>
    <property type="match status" value="1"/>
</dbReference>
<reference evidence="3" key="1">
    <citation type="submission" date="2014-11" db="EMBL/GenBank/DDBJ databases">
        <authorList>
            <person name="Otto D Thomas"/>
            <person name="Naeem Raeece"/>
        </authorList>
    </citation>
    <scope>NUCLEOTIDE SEQUENCE</scope>
</reference>
<accession>A0A0G4HXQ2</accession>
<dbReference type="InterPro" id="IPR044862">
    <property type="entry name" value="Pro_4_hyd_alph_FE2OG_OXY"/>
</dbReference>
<sequence>MNAAPFGDQFETRVDPKVRDALQLQVEKGAFGLEGLRPDGVLGRVLRSVERQMFGLDSAGCLSASLYSLNAYREGGFFKPHRDTYQLSPPGADRDAKMVGTLVVFLPSRFVGGELVVQSESGAMTSIPSLLCGESVRDGGRNAPLEWVAFFGDAVHEVGRVRGGVRLTATFTLWKTIGESDAAERETGTSPSSEALTKFSNSLRSFASARKAGLHDRPFLLWDCVHLYSEDEMPSKEESGEAEPSFESRLKGGDASVAAAARKAGLIPRLFKAVRINTKSEGDEVPIYAVVEGEVLVKTWEPVKGDQREDGNVQVPDFKGLDWLIEDARRTEKKESREGLRYLDPCREIDFLPQDDSVRTIAFSLHRGVRLSVKREDEPGGEKG</sequence>
<evidence type="ECO:0000313" key="3">
    <source>
        <dbReference type="EMBL" id="CEM49286.1"/>
    </source>
</evidence>
<keyword evidence="1" id="KW-0560">Oxidoreductase</keyword>
<organism evidence="3">
    <name type="scientific">Chromera velia CCMP2878</name>
    <dbReference type="NCBI Taxonomy" id="1169474"/>
    <lineage>
        <taxon>Eukaryota</taxon>
        <taxon>Sar</taxon>
        <taxon>Alveolata</taxon>
        <taxon>Colpodellida</taxon>
        <taxon>Chromeraceae</taxon>
        <taxon>Chromera</taxon>
    </lineage>
</organism>
<dbReference type="GO" id="GO:0016491">
    <property type="term" value="F:oxidoreductase activity"/>
    <property type="evidence" value="ECO:0007669"/>
    <property type="project" value="UniProtKB-KW"/>
</dbReference>
<gene>
    <name evidence="3" type="ORF">Cvel_9315</name>
</gene>
<keyword evidence="1" id="KW-0479">Metal-binding</keyword>
<evidence type="ECO:0000259" key="2">
    <source>
        <dbReference type="PROSITE" id="PS51471"/>
    </source>
</evidence>
<comment type="similarity">
    <text evidence="1">Belongs to the iron/ascorbate-dependent oxidoreductase family.</text>
</comment>